<gene>
    <name evidence="1" type="ORF">CW751_11745</name>
</gene>
<keyword evidence="2" id="KW-1185">Reference proteome</keyword>
<proteinExistence type="predicted"/>
<dbReference type="RefSeq" id="WP_101335227.1">
    <property type="nucleotide sequence ID" value="NZ_PJNI01000014.1"/>
</dbReference>
<sequence length="63" mass="7117">MKSVKKMGVKRFNDKQFDKMNQLIGGSHTSISRPTATYKTVTKSCWYDKDSVSDSALPDDETI</sequence>
<accession>A0A2I0R0G8</accession>
<reference evidence="1 2" key="1">
    <citation type="submission" date="2017-12" db="EMBL/GenBank/DDBJ databases">
        <title>The draft genome sequence of Brumimicrobium saltpan LHR20.</title>
        <authorList>
            <person name="Do Z.-J."/>
            <person name="Luo H.-R."/>
        </authorList>
    </citation>
    <scope>NUCLEOTIDE SEQUENCE [LARGE SCALE GENOMIC DNA]</scope>
    <source>
        <strain evidence="1 2">LHR20</strain>
    </source>
</reference>
<evidence type="ECO:0000313" key="1">
    <source>
        <dbReference type="EMBL" id="PKR80035.1"/>
    </source>
</evidence>
<comment type="caution">
    <text evidence="1">The sequence shown here is derived from an EMBL/GenBank/DDBJ whole genome shotgun (WGS) entry which is preliminary data.</text>
</comment>
<protein>
    <submittedName>
        <fullName evidence="1">Uncharacterized protein</fullName>
    </submittedName>
</protein>
<organism evidence="1 2">
    <name type="scientific">Brumimicrobium salinarum</name>
    <dbReference type="NCBI Taxonomy" id="2058658"/>
    <lineage>
        <taxon>Bacteria</taxon>
        <taxon>Pseudomonadati</taxon>
        <taxon>Bacteroidota</taxon>
        <taxon>Flavobacteriia</taxon>
        <taxon>Flavobacteriales</taxon>
        <taxon>Crocinitomicaceae</taxon>
        <taxon>Brumimicrobium</taxon>
    </lineage>
</organism>
<dbReference type="EMBL" id="PJNI01000014">
    <property type="protein sequence ID" value="PKR80035.1"/>
    <property type="molecule type" value="Genomic_DNA"/>
</dbReference>
<evidence type="ECO:0000313" key="2">
    <source>
        <dbReference type="Proteomes" id="UP000236654"/>
    </source>
</evidence>
<dbReference type="Proteomes" id="UP000236654">
    <property type="component" value="Unassembled WGS sequence"/>
</dbReference>
<name>A0A2I0R0G8_9FLAO</name>
<dbReference type="AlphaFoldDB" id="A0A2I0R0G8"/>